<dbReference type="SUPFAM" id="SSF103473">
    <property type="entry name" value="MFS general substrate transporter"/>
    <property type="match status" value="1"/>
</dbReference>
<feature type="transmembrane region" description="Helical" evidence="7">
    <location>
        <begin position="148"/>
        <end position="169"/>
    </location>
</feature>
<evidence type="ECO:0000256" key="6">
    <source>
        <dbReference type="SAM" id="MobiDB-lite"/>
    </source>
</evidence>
<organism evidence="8 9">
    <name type="scientific">Phlebiopsis gigantea (strain 11061_1 CR5-6)</name>
    <name type="common">White-rot fungus</name>
    <name type="synonym">Peniophora gigantea</name>
    <dbReference type="NCBI Taxonomy" id="745531"/>
    <lineage>
        <taxon>Eukaryota</taxon>
        <taxon>Fungi</taxon>
        <taxon>Dikarya</taxon>
        <taxon>Basidiomycota</taxon>
        <taxon>Agaricomycotina</taxon>
        <taxon>Agaricomycetes</taxon>
        <taxon>Polyporales</taxon>
        <taxon>Phanerochaetaceae</taxon>
        <taxon>Phlebiopsis</taxon>
    </lineage>
</organism>
<dbReference type="InterPro" id="IPR009563">
    <property type="entry name" value="SSSCA1"/>
</dbReference>
<feature type="transmembrane region" description="Helical" evidence="7">
    <location>
        <begin position="212"/>
        <end position="232"/>
    </location>
</feature>
<dbReference type="Pfam" id="PF06677">
    <property type="entry name" value="Auto_anti-p27"/>
    <property type="match status" value="2"/>
</dbReference>
<keyword evidence="3 7" id="KW-0812">Transmembrane</keyword>
<feature type="transmembrane region" description="Helical" evidence="7">
    <location>
        <begin position="396"/>
        <end position="414"/>
    </location>
</feature>
<keyword evidence="5 7" id="KW-0472">Membrane</keyword>
<evidence type="ECO:0000256" key="5">
    <source>
        <dbReference type="ARBA" id="ARBA00023136"/>
    </source>
</evidence>
<dbReference type="InterPro" id="IPR036259">
    <property type="entry name" value="MFS_trans_sf"/>
</dbReference>
<dbReference type="Gene3D" id="1.20.1250.20">
    <property type="entry name" value="MFS general substrate transporter like domains"/>
    <property type="match status" value="2"/>
</dbReference>
<keyword evidence="2" id="KW-0813">Transport</keyword>
<dbReference type="InterPro" id="IPR011701">
    <property type="entry name" value="MFS"/>
</dbReference>
<evidence type="ECO:0000256" key="4">
    <source>
        <dbReference type="ARBA" id="ARBA00022989"/>
    </source>
</evidence>
<feature type="compositionally biased region" description="Polar residues" evidence="6">
    <location>
        <begin position="598"/>
        <end position="633"/>
    </location>
</feature>
<accession>A0A0C3NYX8</accession>
<feature type="transmembrane region" description="Helical" evidence="7">
    <location>
        <begin position="335"/>
        <end position="357"/>
    </location>
</feature>
<dbReference type="EMBL" id="KN840452">
    <property type="protein sequence ID" value="KIP10644.1"/>
    <property type="molecule type" value="Genomic_DNA"/>
</dbReference>
<dbReference type="STRING" id="745531.A0A0C3NYX8"/>
<name>A0A0C3NYX8_PHLG1</name>
<dbReference type="AlphaFoldDB" id="A0A0C3NYX8"/>
<evidence type="ECO:0000256" key="3">
    <source>
        <dbReference type="ARBA" id="ARBA00022692"/>
    </source>
</evidence>
<proteinExistence type="predicted"/>
<evidence type="ECO:0000256" key="2">
    <source>
        <dbReference type="ARBA" id="ARBA00022448"/>
    </source>
</evidence>
<evidence type="ECO:0000256" key="7">
    <source>
        <dbReference type="SAM" id="Phobius"/>
    </source>
</evidence>
<evidence type="ECO:0000313" key="8">
    <source>
        <dbReference type="EMBL" id="KIP10644.1"/>
    </source>
</evidence>
<dbReference type="Proteomes" id="UP000053257">
    <property type="component" value="Unassembled WGS sequence"/>
</dbReference>
<evidence type="ECO:0000256" key="1">
    <source>
        <dbReference type="ARBA" id="ARBA00004141"/>
    </source>
</evidence>
<keyword evidence="4 7" id="KW-1133">Transmembrane helix</keyword>
<gene>
    <name evidence="8" type="ORF">PHLGIDRAFT_125352</name>
</gene>
<protein>
    <recommendedName>
        <fullName evidence="10">Major facilitator superfamily (MFS) profile domain-containing protein</fullName>
    </recommendedName>
</protein>
<feature type="region of interest" description="Disordered" evidence="6">
    <location>
        <begin position="1"/>
        <end position="26"/>
    </location>
</feature>
<comment type="subcellular location">
    <subcellularLocation>
        <location evidence="1">Membrane</location>
        <topology evidence="1">Multi-pass membrane protein</topology>
    </subcellularLocation>
</comment>
<feature type="transmembrane region" description="Helical" evidence="7">
    <location>
        <begin position="181"/>
        <end position="200"/>
    </location>
</feature>
<evidence type="ECO:0000313" key="9">
    <source>
        <dbReference type="Proteomes" id="UP000053257"/>
    </source>
</evidence>
<feature type="transmembrane region" description="Helical" evidence="7">
    <location>
        <begin position="460"/>
        <end position="479"/>
    </location>
</feature>
<feature type="transmembrane region" description="Helical" evidence="7">
    <location>
        <begin position="116"/>
        <end position="136"/>
    </location>
</feature>
<dbReference type="PANTHER" id="PTHR43791">
    <property type="entry name" value="PERMEASE-RELATED"/>
    <property type="match status" value="1"/>
</dbReference>
<dbReference type="GO" id="GO:0016020">
    <property type="term" value="C:membrane"/>
    <property type="evidence" value="ECO:0007669"/>
    <property type="project" value="UniProtKB-SubCell"/>
</dbReference>
<evidence type="ECO:0008006" key="10">
    <source>
        <dbReference type="Google" id="ProtNLM"/>
    </source>
</evidence>
<dbReference type="HOGENOM" id="CLU_334969_0_0_1"/>
<feature type="transmembrane region" description="Helical" evidence="7">
    <location>
        <begin position="364"/>
        <end position="384"/>
    </location>
</feature>
<keyword evidence="9" id="KW-1185">Reference proteome</keyword>
<dbReference type="Pfam" id="PF07690">
    <property type="entry name" value="MFS_1"/>
    <property type="match status" value="1"/>
</dbReference>
<dbReference type="OrthoDB" id="28939at2759"/>
<feature type="region of interest" description="Disordered" evidence="6">
    <location>
        <begin position="595"/>
        <end position="634"/>
    </location>
</feature>
<dbReference type="GO" id="GO:0022857">
    <property type="term" value="F:transmembrane transporter activity"/>
    <property type="evidence" value="ECO:0007669"/>
    <property type="project" value="InterPro"/>
</dbReference>
<feature type="transmembrane region" description="Helical" evidence="7">
    <location>
        <begin position="426"/>
        <end position="448"/>
    </location>
</feature>
<reference evidence="8 9" key="1">
    <citation type="journal article" date="2014" name="PLoS Genet.">
        <title>Analysis of the Phlebiopsis gigantea genome, transcriptome and secretome provides insight into its pioneer colonization strategies of wood.</title>
        <authorList>
            <person name="Hori C."/>
            <person name="Ishida T."/>
            <person name="Igarashi K."/>
            <person name="Samejima M."/>
            <person name="Suzuki H."/>
            <person name="Master E."/>
            <person name="Ferreira P."/>
            <person name="Ruiz-Duenas F.J."/>
            <person name="Held B."/>
            <person name="Canessa P."/>
            <person name="Larrondo L.F."/>
            <person name="Schmoll M."/>
            <person name="Druzhinina I.S."/>
            <person name="Kubicek C.P."/>
            <person name="Gaskell J.A."/>
            <person name="Kersten P."/>
            <person name="St John F."/>
            <person name="Glasner J."/>
            <person name="Sabat G."/>
            <person name="Splinter BonDurant S."/>
            <person name="Syed K."/>
            <person name="Yadav J."/>
            <person name="Mgbeahuruike A.C."/>
            <person name="Kovalchuk A."/>
            <person name="Asiegbu F.O."/>
            <person name="Lackner G."/>
            <person name="Hoffmeister D."/>
            <person name="Rencoret J."/>
            <person name="Gutierrez A."/>
            <person name="Sun H."/>
            <person name="Lindquist E."/>
            <person name="Barry K."/>
            <person name="Riley R."/>
            <person name="Grigoriev I.V."/>
            <person name="Henrissat B."/>
            <person name="Kues U."/>
            <person name="Berka R.M."/>
            <person name="Martinez A.T."/>
            <person name="Covert S.F."/>
            <person name="Blanchette R.A."/>
            <person name="Cullen D."/>
        </authorList>
    </citation>
    <scope>NUCLEOTIDE SEQUENCE [LARGE SCALE GENOMIC DNA]</scope>
    <source>
        <strain evidence="8 9">11061_1 CR5-6</strain>
    </source>
</reference>
<sequence length="852" mass="93243">MAKVDATLPELGDSEKTREPSTSSFDLNDKDEALRLVGLERAETFTQEEYLRDWIIPPLCQAVYCSQYLDKNVLNYASIMGLPITGQHYNLIALAFYLGFLIWVFPTMYISQKLRLGKYLGANVFLWGVIMMLHAVPKSFGPFFVLRLLLGALESCVAPILILIISMFYTKNEQARRISWFYMMNGVSGIFGGFVAYGISFDTNAKIAPYKIMYLLTGGLAVVVGIVVMIWMPDSPLHAIFLSHKERIIAVERIRDDQGGTENKTIKRHQVAEAFLDIRSWLIVLLTVMTAIPNGSLSNFGNIIIKSFGYTSVSCSFQNNGFEIQANDLNSSQQALILSAPIGAVGMCSALLCGWYSDRSGERMLPIVLGFIPTIVGAGLLVGLKSTPGNKGALLFANYIVTFFGSSLAIVYAYNASNTSGHTKKVTVNAMTLAAFCIGNIIGSETFLPKDAPNYIPGKTAILILLCVSFVLCFVIRWINRRLNVKKRKCIEQMKESNGWSDEDIKREKQRHAFLDLTDKETGQANQTRSFVSTTFTGALDMSTVIDVSGKLGEYMLKGWVLTDRICTKCSKVPLMRSPTDSATSFCANCDDGPARDNSVSSGSARTSLDSASHASRASTPLTDVSEALSSPTFAPPIDMEEIARRRQQSDLASNEIGKRLLKGWAMLADECPNPECYGIPLVRPPKTGGEKNPIKECVVCHGLYIDQTDSQGAERLVPIPSDPVGSPSAAPPRHDVLKTHAEPAISAGKGKEVKRDFQPLDAPGFVKGPSSSADIIMRTTTLETKPDLAISCDIINAADSLQQSLRVLTDRLKYLSTSQGIDVVLIGQTADAIAKVSQALILVRQLEQNCR</sequence>
<dbReference type="PANTHER" id="PTHR43791:SF1">
    <property type="entry name" value="ALLANTOATE PERMEASE"/>
    <property type="match status" value="1"/>
</dbReference>
<feature type="transmembrane region" description="Helical" evidence="7">
    <location>
        <begin position="89"/>
        <end position="109"/>
    </location>
</feature>